<dbReference type="EMBL" id="QKLU01000004">
    <property type="protein sequence ID" value="PYF74103.1"/>
    <property type="molecule type" value="Genomic_DNA"/>
</dbReference>
<protein>
    <submittedName>
        <fullName evidence="1">Uncharacterized protein</fullName>
    </submittedName>
</protein>
<gene>
    <name evidence="1" type="ORF">B0O44_104274</name>
</gene>
<dbReference type="OrthoDB" id="9923221at2"/>
<accession>A0A318UDE5</accession>
<organism evidence="1 2">
    <name type="scientific">Pedobacter nutrimenti</name>
    <dbReference type="NCBI Taxonomy" id="1241337"/>
    <lineage>
        <taxon>Bacteria</taxon>
        <taxon>Pseudomonadati</taxon>
        <taxon>Bacteroidota</taxon>
        <taxon>Sphingobacteriia</taxon>
        <taxon>Sphingobacteriales</taxon>
        <taxon>Sphingobacteriaceae</taxon>
        <taxon>Pedobacter</taxon>
    </lineage>
</organism>
<dbReference type="AlphaFoldDB" id="A0A318UDE5"/>
<comment type="caution">
    <text evidence="1">The sequence shown here is derived from an EMBL/GenBank/DDBJ whole genome shotgun (WGS) entry which is preliminary data.</text>
</comment>
<sequence>MKTIKIQGAGLLFVAVLFVLFTGASQAPVENKLIGFWEMDTTQADFKTIKEAMPASIDISRQGNEITIKKDLKQEGIRTDKLTINAQPVEVKMTTPGYRKWCALKLGADGKNIQVVSDYKVEKDEQGNPAFSYKRTETYQLSEEGKTLTVTDVAQGDKGKDFFQAVYKKRP</sequence>
<proteinExistence type="predicted"/>
<evidence type="ECO:0000313" key="1">
    <source>
        <dbReference type="EMBL" id="PYF74103.1"/>
    </source>
</evidence>
<evidence type="ECO:0000313" key="2">
    <source>
        <dbReference type="Proteomes" id="UP000248198"/>
    </source>
</evidence>
<reference evidence="1 2" key="1">
    <citation type="submission" date="2018-06" db="EMBL/GenBank/DDBJ databases">
        <title>Genomic Encyclopedia of Archaeal and Bacterial Type Strains, Phase II (KMG-II): from individual species to whole genera.</title>
        <authorList>
            <person name="Goeker M."/>
        </authorList>
    </citation>
    <scope>NUCLEOTIDE SEQUENCE [LARGE SCALE GENOMIC DNA]</scope>
    <source>
        <strain evidence="1 2">DSM 27372</strain>
    </source>
</reference>
<name>A0A318UDE5_9SPHI</name>
<dbReference type="Proteomes" id="UP000248198">
    <property type="component" value="Unassembled WGS sequence"/>
</dbReference>
<keyword evidence="2" id="KW-1185">Reference proteome</keyword>
<dbReference type="RefSeq" id="WP_110831087.1">
    <property type="nucleotide sequence ID" value="NZ_QKLU01000004.1"/>
</dbReference>